<protein>
    <submittedName>
        <fullName evidence="1">Uncharacterized protein</fullName>
    </submittedName>
</protein>
<reference evidence="2" key="1">
    <citation type="journal article" date="2019" name="bioRxiv">
        <title>Genome diversification in globally distributed novel marine Proteobacteria is linked to environmental adaptation.</title>
        <authorList>
            <person name="Zhou Z."/>
            <person name="Tran P.Q."/>
            <person name="Kieft K."/>
            <person name="Anantharaman K."/>
        </authorList>
    </citation>
    <scope>NUCLEOTIDE SEQUENCE [LARGE SCALE GENOMIC DNA]</scope>
</reference>
<gene>
    <name evidence="1" type="ORF">EYQ16_01740</name>
</gene>
<dbReference type="EMBL" id="DUAV01000017">
    <property type="protein sequence ID" value="HIG63227.1"/>
    <property type="molecule type" value="Genomic_DNA"/>
</dbReference>
<evidence type="ECO:0000313" key="2">
    <source>
        <dbReference type="Proteomes" id="UP000589516"/>
    </source>
</evidence>
<sequence>MPGALYLLLSGPADAGRALELLRLAESQAGSGDHGVAVLLQGDAVAWLAGGDSDEATGAPLAEAQSTLQVISELGGAVFACSHSLAERGIVPALKVREALAPQRVSQAIARGWQVISG</sequence>
<comment type="caution">
    <text evidence="1">The sequence shown here is derived from an EMBL/GenBank/DDBJ whole genome shotgun (WGS) entry which is preliminary data.</text>
</comment>
<dbReference type="Pfam" id="PF02635">
    <property type="entry name" value="DsrE"/>
    <property type="match status" value="1"/>
</dbReference>
<dbReference type="Gene3D" id="3.40.1260.10">
    <property type="entry name" value="DsrEFH-like"/>
    <property type="match status" value="1"/>
</dbReference>
<dbReference type="InterPro" id="IPR027396">
    <property type="entry name" value="DsrEFH-like"/>
</dbReference>
<dbReference type="Proteomes" id="UP000589516">
    <property type="component" value="Unassembled WGS sequence"/>
</dbReference>
<dbReference type="InterPro" id="IPR003787">
    <property type="entry name" value="Sulphur_relay_DsrE/F-like"/>
</dbReference>
<proteinExistence type="predicted"/>
<dbReference type="AlphaFoldDB" id="A0A7C8DCS4"/>
<organism evidence="1 2">
    <name type="scientific">Marine Group III euryarchaeote</name>
    <dbReference type="NCBI Taxonomy" id="2173149"/>
    <lineage>
        <taxon>Archaea</taxon>
        <taxon>Methanobacteriati</taxon>
        <taxon>Thermoplasmatota</taxon>
        <taxon>Thermoplasmata</taxon>
        <taxon>Candidatus Thermoprofundales</taxon>
    </lineage>
</organism>
<accession>A0A7C8DCS4</accession>
<name>A0A7C8DCS4_9ARCH</name>
<evidence type="ECO:0000313" key="1">
    <source>
        <dbReference type="EMBL" id="HIG63227.1"/>
    </source>
</evidence>
<dbReference type="SUPFAM" id="SSF75169">
    <property type="entry name" value="DsrEFH-like"/>
    <property type="match status" value="1"/>
</dbReference>